<organism evidence="2 3">
    <name type="scientific">Immersiella caudata</name>
    <dbReference type="NCBI Taxonomy" id="314043"/>
    <lineage>
        <taxon>Eukaryota</taxon>
        <taxon>Fungi</taxon>
        <taxon>Dikarya</taxon>
        <taxon>Ascomycota</taxon>
        <taxon>Pezizomycotina</taxon>
        <taxon>Sordariomycetes</taxon>
        <taxon>Sordariomycetidae</taxon>
        <taxon>Sordariales</taxon>
        <taxon>Lasiosphaeriaceae</taxon>
        <taxon>Immersiella</taxon>
    </lineage>
</organism>
<dbReference type="Pfam" id="PF00856">
    <property type="entry name" value="SET"/>
    <property type="match status" value="1"/>
</dbReference>
<name>A0AA39TI51_9PEZI</name>
<evidence type="ECO:0000313" key="3">
    <source>
        <dbReference type="Proteomes" id="UP001175000"/>
    </source>
</evidence>
<dbReference type="PANTHER" id="PTHR47332:SF4">
    <property type="entry name" value="SET DOMAIN-CONTAINING PROTEIN 5"/>
    <property type="match status" value="1"/>
</dbReference>
<dbReference type="InterPro" id="IPR001214">
    <property type="entry name" value="SET_dom"/>
</dbReference>
<dbReference type="InterPro" id="IPR046341">
    <property type="entry name" value="SET_dom_sf"/>
</dbReference>
<feature type="domain" description="SET" evidence="1">
    <location>
        <begin position="1"/>
        <end position="133"/>
    </location>
</feature>
<dbReference type="CDD" id="cd20071">
    <property type="entry name" value="SET_SMYD"/>
    <property type="match status" value="1"/>
</dbReference>
<dbReference type="PROSITE" id="PS50280">
    <property type="entry name" value="SET"/>
    <property type="match status" value="1"/>
</dbReference>
<accession>A0AA39TI51</accession>
<gene>
    <name evidence="2" type="ORF">B0T14DRAFT_441647</name>
</gene>
<comment type="caution">
    <text evidence="2">The sequence shown here is derived from an EMBL/GenBank/DDBJ whole genome shotgun (WGS) entry which is preliminary data.</text>
</comment>
<evidence type="ECO:0000259" key="1">
    <source>
        <dbReference type="PROSITE" id="PS50280"/>
    </source>
</evidence>
<dbReference type="InterPro" id="IPR053185">
    <property type="entry name" value="SET_domain_protein"/>
</dbReference>
<keyword evidence="3" id="KW-1185">Reference proteome</keyword>
<protein>
    <recommendedName>
        <fullName evidence="1">SET domain-containing protein</fullName>
    </recommendedName>
</protein>
<dbReference type="AlphaFoldDB" id="A0AA39TI51"/>
<reference evidence="2" key="1">
    <citation type="submission" date="2023-06" db="EMBL/GenBank/DDBJ databases">
        <title>Genome-scale phylogeny and comparative genomics of the fungal order Sordariales.</title>
        <authorList>
            <consortium name="Lawrence Berkeley National Laboratory"/>
            <person name="Hensen N."/>
            <person name="Bonometti L."/>
            <person name="Westerberg I."/>
            <person name="Brannstrom I.O."/>
            <person name="Guillou S."/>
            <person name="Cros-Aarteil S."/>
            <person name="Calhoun S."/>
            <person name="Haridas S."/>
            <person name="Kuo A."/>
            <person name="Mondo S."/>
            <person name="Pangilinan J."/>
            <person name="Riley R."/>
            <person name="Labutti K."/>
            <person name="Andreopoulos B."/>
            <person name="Lipzen A."/>
            <person name="Chen C."/>
            <person name="Yanf M."/>
            <person name="Daum C."/>
            <person name="Ng V."/>
            <person name="Clum A."/>
            <person name="Steindorff A."/>
            <person name="Ohm R."/>
            <person name="Martin F."/>
            <person name="Silar P."/>
            <person name="Natvig D."/>
            <person name="Lalanne C."/>
            <person name="Gautier V."/>
            <person name="Ament-Velasquez S.L."/>
            <person name="Kruys A."/>
            <person name="Hutchinson M.I."/>
            <person name="Powell A.J."/>
            <person name="Barry K."/>
            <person name="Miller A.N."/>
            <person name="Grigoriev I.V."/>
            <person name="Debuchy R."/>
            <person name="Gladieux P."/>
            <person name="Thoren M.H."/>
            <person name="Johannesson H."/>
        </authorList>
    </citation>
    <scope>NUCLEOTIDE SEQUENCE</scope>
    <source>
        <strain evidence="2">CBS 606.72</strain>
    </source>
</reference>
<evidence type="ECO:0000313" key="2">
    <source>
        <dbReference type="EMBL" id="KAK0612232.1"/>
    </source>
</evidence>
<sequence>RRRIDRGALILSEEPLFTIREPHAEITNEALMRALQKLPASRKRSFLLLRDNASGAFRSLGHAFAENSFNMASEDDTGRQLDCLHGLFLLHSRFNHSCSPSSNVPATGGEITHLQSFATRDIVPGEEITFSYAADFGCRTREERHRELRFVCNCETCQSGNPFQELSDMRRRLVRGLQYLQVRADLDGRRQDATGRPLITDPQLKPAADTLRIPLWSRFIYGLLTMSLLEQEGLLDDFMAERLSRNVLVPFAMFKTESNVQVAKLAMAQQDWLGRLCVAFQLYGRADAADEAMATLFRALSGR</sequence>
<dbReference type="SUPFAM" id="SSF82199">
    <property type="entry name" value="SET domain"/>
    <property type="match status" value="1"/>
</dbReference>
<proteinExistence type="predicted"/>
<dbReference type="PANTHER" id="PTHR47332">
    <property type="entry name" value="SET DOMAIN-CONTAINING PROTEIN 5"/>
    <property type="match status" value="1"/>
</dbReference>
<dbReference type="EMBL" id="JAULSU010000007">
    <property type="protein sequence ID" value="KAK0612232.1"/>
    <property type="molecule type" value="Genomic_DNA"/>
</dbReference>
<dbReference type="Gene3D" id="2.170.270.10">
    <property type="entry name" value="SET domain"/>
    <property type="match status" value="1"/>
</dbReference>
<feature type="non-terminal residue" evidence="2">
    <location>
        <position position="1"/>
    </location>
</feature>
<dbReference type="Proteomes" id="UP001175000">
    <property type="component" value="Unassembled WGS sequence"/>
</dbReference>